<dbReference type="PANTHER" id="PTHR42800">
    <property type="entry name" value="EXOINULINASE INUD (AFU_ORTHOLOGUE AFUA_5G00480)"/>
    <property type="match status" value="1"/>
</dbReference>
<name>A0A1Y2D3R6_9FUNG</name>
<dbReference type="Gene3D" id="2.60.120.560">
    <property type="entry name" value="Exo-inulinase, domain 1"/>
    <property type="match status" value="1"/>
</dbReference>
<reference evidence="8 9" key="1">
    <citation type="submission" date="2016-08" db="EMBL/GenBank/DDBJ databases">
        <title>A Parts List for Fungal Cellulosomes Revealed by Comparative Genomics.</title>
        <authorList>
            <consortium name="DOE Joint Genome Institute"/>
            <person name="Haitjema C.H."/>
            <person name="Gilmore S.P."/>
            <person name="Henske J.K."/>
            <person name="Solomon K.V."/>
            <person name="De Groot R."/>
            <person name="Kuo A."/>
            <person name="Mondo S.J."/>
            <person name="Salamov A.A."/>
            <person name="Labutti K."/>
            <person name="Zhao Z."/>
            <person name="Chiniquy J."/>
            <person name="Barry K."/>
            <person name="Brewer H.M."/>
            <person name="Purvine S.O."/>
            <person name="Wright A.T."/>
            <person name="Boxma B."/>
            <person name="Van Alen T."/>
            <person name="Hackstein J.H."/>
            <person name="Baker S.E."/>
            <person name="Grigoriev I.V."/>
            <person name="O'Malley M.A."/>
        </authorList>
    </citation>
    <scope>NUCLEOTIDE SEQUENCE [LARGE SCALE GENOMIC DNA]</scope>
    <source>
        <strain evidence="8 9">G1</strain>
    </source>
</reference>
<dbReference type="InterPro" id="IPR018053">
    <property type="entry name" value="Glyco_hydro_32_AS"/>
</dbReference>
<dbReference type="SUPFAM" id="SSF75005">
    <property type="entry name" value="Arabinanase/levansucrase/invertase"/>
    <property type="match status" value="1"/>
</dbReference>
<dbReference type="PROSITE" id="PS00609">
    <property type="entry name" value="GLYCOSYL_HYDROL_F32"/>
    <property type="match status" value="1"/>
</dbReference>
<dbReference type="AlphaFoldDB" id="A0A1Y2D3R6"/>
<dbReference type="InterPro" id="IPR013148">
    <property type="entry name" value="Glyco_hydro_32_N"/>
</dbReference>
<feature type="compositionally biased region" description="Basic and acidic residues" evidence="5">
    <location>
        <begin position="14"/>
        <end position="27"/>
    </location>
</feature>
<dbReference type="Pfam" id="PF08244">
    <property type="entry name" value="Glyco_hydro_32C"/>
    <property type="match status" value="1"/>
</dbReference>
<protein>
    <submittedName>
        <fullName evidence="8">Levanase</fullName>
    </submittedName>
</protein>
<dbReference type="CDD" id="cd18622">
    <property type="entry name" value="GH32_Inu-like"/>
    <property type="match status" value="1"/>
</dbReference>
<comment type="similarity">
    <text evidence="1 4">Belongs to the glycosyl hydrolase 32 family.</text>
</comment>
<dbReference type="GO" id="GO:0005737">
    <property type="term" value="C:cytoplasm"/>
    <property type="evidence" value="ECO:0007669"/>
    <property type="project" value="TreeGrafter"/>
</dbReference>
<dbReference type="InterPro" id="IPR013189">
    <property type="entry name" value="Glyco_hydro_32_C"/>
</dbReference>
<organism evidence="8 9">
    <name type="scientific">Neocallimastix californiae</name>
    <dbReference type="NCBI Taxonomy" id="1754190"/>
    <lineage>
        <taxon>Eukaryota</taxon>
        <taxon>Fungi</taxon>
        <taxon>Fungi incertae sedis</taxon>
        <taxon>Chytridiomycota</taxon>
        <taxon>Chytridiomycota incertae sedis</taxon>
        <taxon>Neocallimastigomycetes</taxon>
        <taxon>Neocallimastigales</taxon>
        <taxon>Neocallimastigaceae</taxon>
        <taxon>Neocallimastix</taxon>
    </lineage>
</organism>
<feature type="domain" description="Glycosyl hydrolase family 32 N-terminal" evidence="6">
    <location>
        <begin position="41"/>
        <end position="337"/>
    </location>
</feature>
<evidence type="ECO:0000256" key="4">
    <source>
        <dbReference type="RuleBase" id="RU362110"/>
    </source>
</evidence>
<dbReference type="STRING" id="1754190.A0A1Y2D3R6"/>
<dbReference type="InterPro" id="IPR001362">
    <property type="entry name" value="Glyco_hydro_32"/>
</dbReference>
<evidence type="ECO:0000313" key="8">
    <source>
        <dbReference type="EMBL" id="ORY53948.1"/>
    </source>
</evidence>
<feature type="domain" description="Glycosyl hydrolase family 32 C-terminal" evidence="7">
    <location>
        <begin position="357"/>
        <end position="474"/>
    </location>
</feature>
<evidence type="ECO:0000259" key="6">
    <source>
        <dbReference type="Pfam" id="PF00251"/>
    </source>
</evidence>
<dbReference type="Gene3D" id="2.115.10.20">
    <property type="entry name" value="Glycosyl hydrolase domain, family 43"/>
    <property type="match status" value="1"/>
</dbReference>
<feature type="region of interest" description="Disordered" evidence="5">
    <location>
        <begin position="1"/>
        <end position="27"/>
    </location>
</feature>
<dbReference type="OrthoDB" id="2161736at2759"/>
<dbReference type="GO" id="GO:0004575">
    <property type="term" value="F:sucrose alpha-glucosidase activity"/>
    <property type="evidence" value="ECO:0007669"/>
    <property type="project" value="TreeGrafter"/>
</dbReference>
<keyword evidence="2 4" id="KW-0378">Hydrolase</keyword>
<comment type="caution">
    <text evidence="8">The sequence shown here is derived from an EMBL/GenBank/DDBJ whole genome shotgun (WGS) entry which is preliminary data.</text>
</comment>
<sequence length="497" mass="56906">MSASLGRRCIVKNDQNKKENPSIDDHPSNELFNEQFRPQIHFTPSKNWMNDPNGMVYVDGTYHLFFQYNPEANVWGNMSWGHATSTDLMHWTEHPVAITRDELGDVFSGSAVIDKYNTAGFGNDTMIAIFTSAGSAQQQSIAYSIDDGLTFTRYENNPIIKNDNDLQRDPKVFWHEESKQWIMCLAQGWKMGIEIWGSTDLKNWNKLSEFKHDLPDRPKIQWECPDLISFEYNGKKKWVLLVSVNPGGYIIGSGTMYFIGDFDGKRFTAEERNYPLWIDYGMDNYAGVTWGNTGDRRVFLGWMNNWEYADKVPNSPWRSAMTLPRELKLKELNGELILSSPVVKEIEGIAKKWNKFESINDSKFRIINGKTDKAYQVQLNIELNKDSTITLSNSKDEKLIIEIDAANRKLTTHRDEKTGQSEFSDKYVIKSIDAPLNTESSILKLDVYVDQSSVEILSDDGRMSMTNLVFPSSIYDSLLVSGAKYTIKVRPIKSIYA</sequence>
<evidence type="ECO:0000256" key="5">
    <source>
        <dbReference type="SAM" id="MobiDB-lite"/>
    </source>
</evidence>
<dbReference type="InterPro" id="IPR013320">
    <property type="entry name" value="ConA-like_dom_sf"/>
</dbReference>
<dbReference type="EMBL" id="MCOG01000090">
    <property type="protein sequence ID" value="ORY53948.1"/>
    <property type="molecule type" value="Genomic_DNA"/>
</dbReference>
<evidence type="ECO:0000259" key="7">
    <source>
        <dbReference type="Pfam" id="PF08244"/>
    </source>
</evidence>
<evidence type="ECO:0000256" key="1">
    <source>
        <dbReference type="ARBA" id="ARBA00009902"/>
    </source>
</evidence>
<evidence type="ECO:0000256" key="2">
    <source>
        <dbReference type="ARBA" id="ARBA00022801"/>
    </source>
</evidence>
<evidence type="ECO:0000313" key="9">
    <source>
        <dbReference type="Proteomes" id="UP000193920"/>
    </source>
</evidence>
<dbReference type="InterPro" id="IPR023296">
    <property type="entry name" value="Glyco_hydro_beta-prop_sf"/>
</dbReference>
<proteinExistence type="inferred from homology"/>
<dbReference type="GO" id="GO:0005987">
    <property type="term" value="P:sucrose catabolic process"/>
    <property type="evidence" value="ECO:0007669"/>
    <property type="project" value="TreeGrafter"/>
</dbReference>
<dbReference type="SUPFAM" id="SSF49899">
    <property type="entry name" value="Concanavalin A-like lectins/glucanases"/>
    <property type="match status" value="1"/>
</dbReference>
<gene>
    <name evidence="8" type="ORF">LY90DRAFT_413400</name>
</gene>
<keyword evidence="9" id="KW-1185">Reference proteome</keyword>
<dbReference type="SMART" id="SM00640">
    <property type="entry name" value="Glyco_32"/>
    <property type="match status" value="1"/>
</dbReference>
<accession>A0A1Y2D3R6</accession>
<evidence type="ECO:0000256" key="3">
    <source>
        <dbReference type="ARBA" id="ARBA00023295"/>
    </source>
</evidence>
<dbReference type="PANTHER" id="PTHR42800:SF1">
    <property type="entry name" value="EXOINULINASE INUD (AFU_ORTHOLOGUE AFUA_5G00480)"/>
    <property type="match status" value="1"/>
</dbReference>
<keyword evidence="3 4" id="KW-0326">Glycosidase</keyword>
<dbReference type="Proteomes" id="UP000193920">
    <property type="component" value="Unassembled WGS sequence"/>
</dbReference>
<dbReference type="Pfam" id="PF00251">
    <property type="entry name" value="Glyco_hydro_32N"/>
    <property type="match status" value="1"/>
</dbReference>